<dbReference type="InterPro" id="IPR036637">
    <property type="entry name" value="Phosphohistidine_dom_sf"/>
</dbReference>
<dbReference type="InterPro" id="IPR051549">
    <property type="entry name" value="PEP_Utilizing_Enz"/>
</dbReference>
<evidence type="ECO:0000313" key="3">
    <source>
        <dbReference type="Proteomes" id="UP000295781"/>
    </source>
</evidence>
<dbReference type="Pfam" id="PF00391">
    <property type="entry name" value="PEP-utilizers"/>
    <property type="match status" value="1"/>
</dbReference>
<dbReference type="Gene3D" id="3.50.30.10">
    <property type="entry name" value="Phosphohistidine domain"/>
    <property type="match status" value="1"/>
</dbReference>
<dbReference type="PANTHER" id="PTHR43615">
    <property type="entry name" value="PHOSPHOENOLPYRUVATE SYNTHASE-RELATED"/>
    <property type="match status" value="1"/>
</dbReference>
<evidence type="ECO:0000259" key="1">
    <source>
        <dbReference type="Pfam" id="PF00391"/>
    </source>
</evidence>
<organism evidence="2 3">
    <name type="scientific">Sorangium cellulosum</name>
    <name type="common">Polyangium cellulosum</name>
    <dbReference type="NCBI Taxonomy" id="56"/>
    <lineage>
        <taxon>Bacteria</taxon>
        <taxon>Pseudomonadati</taxon>
        <taxon>Myxococcota</taxon>
        <taxon>Polyangia</taxon>
        <taxon>Polyangiales</taxon>
        <taxon>Polyangiaceae</taxon>
        <taxon>Sorangium</taxon>
    </lineage>
</organism>
<name>A0A4P2QCV0_SORCE</name>
<dbReference type="AlphaFoldDB" id="A0A4P2QCV0"/>
<protein>
    <recommendedName>
        <fullName evidence="1">PEP-utilising enzyme mobile domain-containing protein</fullName>
    </recommendedName>
</protein>
<dbReference type="SUPFAM" id="SSF52009">
    <property type="entry name" value="Phosphohistidine domain"/>
    <property type="match status" value="1"/>
</dbReference>
<dbReference type="InterPro" id="IPR008279">
    <property type="entry name" value="PEP-util_enz_mobile_dom"/>
</dbReference>
<proteinExistence type="predicted"/>
<dbReference type="OrthoDB" id="9765468at2"/>
<dbReference type="RefSeq" id="WP_129355233.1">
    <property type="nucleotide sequence ID" value="NZ_CP012670.1"/>
</dbReference>
<dbReference type="PANTHER" id="PTHR43615:SF1">
    <property type="entry name" value="PPDK_N DOMAIN-CONTAINING PROTEIN"/>
    <property type="match status" value="1"/>
</dbReference>
<dbReference type="GO" id="GO:0016772">
    <property type="term" value="F:transferase activity, transferring phosphorus-containing groups"/>
    <property type="evidence" value="ECO:0007669"/>
    <property type="project" value="InterPro"/>
</dbReference>
<reference evidence="2 3" key="1">
    <citation type="submission" date="2015-09" db="EMBL/GenBank/DDBJ databases">
        <title>Sorangium comparison.</title>
        <authorList>
            <person name="Zaburannyi N."/>
            <person name="Bunk B."/>
            <person name="Overmann J."/>
            <person name="Mueller R."/>
        </authorList>
    </citation>
    <scope>NUCLEOTIDE SEQUENCE [LARGE SCALE GENOMIC DNA]</scope>
    <source>
        <strain evidence="2 3">So ceGT47</strain>
    </source>
</reference>
<accession>A0A4P2QCV0</accession>
<feature type="domain" description="PEP-utilising enzyme mobile" evidence="1">
    <location>
        <begin position="491"/>
        <end position="562"/>
    </location>
</feature>
<dbReference type="Proteomes" id="UP000295781">
    <property type="component" value="Chromosome"/>
</dbReference>
<sequence length="580" mass="62866">MKNDPSFPDARFQAPGPGPWELERAHFSRPISRFSVEPLMYGMPRGFAEGAERYGLLMSHFRPALVSGFLYMQAVAVGAREGASGPPPKPLLWLLLRLHPRLRERVERSRKVFETRLWREDLDRWDRVDRPRATERNLAVQAVDPARLDTDALIAHLRRVQAHLEAMIALHHRYNFPSVLPVGDYLAHVAAWTGASPGEALALLQGTTPLAKGVAAEELAALSSALRASAAGRDALAQRGDPQAVLDALAALEGDVGQATRAYLDLVRFRTVGYDVADKTGGELPEVLVRAIRAAVDGDRGDRALAARDAREKALRERVPAAHRAQFDELLAEARRTNRLRDERALYSDAWGTGLARRAVLEAGRRLAAAGTIDDPEHAVDLSLDEMIGLLRDRRAPSAAEVARRARFRATATLADAPPWLNMPPGPPPPLDLLPAPARRATRAVDALLAAMSVESEARNTEATVRGLSINDGVYEGTARVVIHPDDFGRIQQGDVLVTRATSASFNVVLPLLGAIVTDRGGQLCHAAIVAREYGIPGVVGTRDGTTTIPDGARVRVDGAAGEVTVLARAPERRAQEATL</sequence>
<dbReference type="EMBL" id="CP012670">
    <property type="protein sequence ID" value="AUX27156.1"/>
    <property type="molecule type" value="Genomic_DNA"/>
</dbReference>
<gene>
    <name evidence="2" type="ORF">SOCEGT47_077360</name>
</gene>
<evidence type="ECO:0000313" key="2">
    <source>
        <dbReference type="EMBL" id="AUX27156.1"/>
    </source>
</evidence>